<protein>
    <recommendedName>
        <fullName evidence="3">Coenzyme PQQ synthesis protein A</fullName>
    </recommendedName>
</protein>
<comment type="caution">
    <text evidence="1">The sequence shown here is derived from an EMBL/GenBank/DDBJ whole genome shotgun (WGS) entry which is preliminary data.</text>
</comment>
<name>A0A511M5G6_9NOCA</name>
<evidence type="ECO:0000313" key="2">
    <source>
        <dbReference type="Proteomes" id="UP000321424"/>
    </source>
</evidence>
<gene>
    <name evidence="1" type="ORF">NN4_03740</name>
</gene>
<sequence length="41" mass="4762">MQTIVENRATEKVETGKKVWRRPDFAFFDTALEITAYAGRD</sequence>
<dbReference type="Proteomes" id="UP000321424">
    <property type="component" value="Unassembled WGS sequence"/>
</dbReference>
<organism evidence="1 2">
    <name type="scientific">Nocardia ninae NBRC 108245</name>
    <dbReference type="NCBI Taxonomy" id="1210091"/>
    <lineage>
        <taxon>Bacteria</taxon>
        <taxon>Bacillati</taxon>
        <taxon>Actinomycetota</taxon>
        <taxon>Actinomycetes</taxon>
        <taxon>Mycobacteriales</taxon>
        <taxon>Nocardiaceae</taxon>
        <taxon>Nocardia</taxon>
    </lineage>
</organism>
<keyword evidence="2" id="KW-1185">Reference proteome</keyword>
<evidence type="ECO:0008006" key="3">
    <source>
        <dbReference type="Google" id="ProtNLM"/>
    </source>
</evidence>
<proteinExistence type="predicted"/>
<dbReference type="EMBL" id="BJXA01000001">
    <property type="protein sequence ID" value="GEM35855.1"/>
    <property type="molecule type" value="Genomic_DNA"/>
</dbReference>
<dbReference type="AlphaFoldDB" id="A0A511M5G6"/>
<reference evidence="1 2" key="1">
    <citation type="submission" date="2019-07" db="EMBL/GenBank/DDBJ databases">
        <title>Whole genome shotgun sequence of Nocardia ninae NBRC 108245.</title>
        <authorList>
            <person name="Hosoyama A."/>
            <person name="Uohara A."/>
            <person name="Ohji S."/>
            <person name="Ichikawa N."/>
        </authorList>
    </citation>
    <scope>NUCLEOTIDE SEQUENCE [LARGE SCALE GENOMIC DNA]</scope>
    <source>
        <strain evidence="1 2">NBRC 108245</strain>
    </source>
</reference>
<dbReference type="RefSeq" id="WP_281289297.1">
    <property type="nucleotide sequence ID" value="NZ_BJXA01000001.1"/>
</dbReference>
<accession>A0A511M5G6</accession>
<evidence type="ECO:0000313" key="1">
    <source>
        <dbReference type="EMBL" id="GEM35855.1"/>
    </source>
</evidence>